<organism evidence="4 5">
    <name type="scientific">Sporotomaculum syntrophicum</name>
    <dbReference type="NCBI Taxonomy" id="182264"/>
    <lineage>
        <taxon>Bacteria</taxon>
        <taxon>Bacillati</taxon>
        <taxon>Bacillota</taxon>
        <taxon>Clostridia</taxon>
        <taxon>Eubacteriales</taxon>
        <taxon>Desulfallaceae</taxon>
        <taxon>Sporotomaculum</taxon>
    </lineage>
</organism>
<evidence type="ECO:0000256" key="2">
    <source>
        <dbReference type="ARBA" id="ARBA00023150"/>
    </source>
</evidence>
<comment type="function">
    <text evidence="3">Required for formate dehydrogenase (FDH) activity. Acts as a sulfur carrier protein that transfers sulfur from IscS to the molybdenum cofactor prior to its insertion into FDH.</text>
</comment>
<dbReference type="PIRSF" id="PIRSF015626">
    <property type="entry name" value="FdhD"/>
    <property type="match status" value="1"/>
</dbReference>
<feature type="active site" description="Cysteine persulfide intermediate" evidence="3">
    <location>
        <position position="126"/>
    </location>
</feature>
<comment type="caution">
    <text evidence="3">Lacks conserved residue(s) required for the propagation of feature annotation.</text>
</comment>
<dbReference type="EMBL" id="LSRS01000003">
    <property type="protein sequence ID" value="KAF1085237.1"/>
    <property type="molecule type" value="Genomic_DNA"/>
</dbReference>
<evidence type="ECO:0000313" key="5">
    <source>
        <dbReference type="Proteomes" id="UP000798488"/>
    </source>
</evidence>
<sequence>MPGVLERQGIKIMSNEVDVLDIPSVEADICVECERFSDGKWVSTIAHVPNELKLTIYVNKLELVTVLCTPTKLNNLVLGFLYGEGIISCIDDILWMRTCEEENVSDVRLIKPEFTMPAHRTLTPGCGGGATFTSEGQKVESDLVVTPMEVLALVKQLLEQMELYKVSGGVHTSAIADHKNLLVVAEDIGRHNTLDKIQGECLMRDLATKDKILLSTGRISSEMLIKAAKMQTPVIVSRHSPTGGAVLLALELGITLVGHARAGSLRVYTHPERLGRIRNYTAGKKSG</sequence>
<comment type="caution">
    <text evidence="4">The sequence shown here is derived from an EMBL/GenBank/DDBJ whole genome shotgun (WGS) entry which is preliminary data.</text>
</comment>
<evidence type="ECO:0000256" key="3">
    <source>
        <dbReference type="HAMAP-Rule" id="MF_00187"/>
    </source>
</evidence>
<dbReference type="InterPro" id="IPR003786">
    <property type="entry name" value="FdhD"/>
</dbReference>
<dbReference type="SUPFAM" id="SSF53927">
    <property type="entry name" value="Cytidine deaminase-like"/>
    <property type="match status" value="1"/>
</dbReference>
<dbReference type="PANTHER" id="PTHR30592:SF1">
    <property type="entry name" value="SULFUR CARRIER PROTEIN FDHD"/>
    <property type="match status" value="1"/>
</dbReference>
<dbReference type="PANTHER" id="PTHR30592">
    <property type="entry name" value="FORMATE DEHYDROGENASE"/>
    <property type="match status" value="1"/>
</dbReference>
<evidence type="ECO:0000313" key="4">
    <source>
        <dbReference type="EMBL" id="KAF1085237.1"/>
    </source>
</evidence>
<protein>
    <recommendedName>
        <fullName evidence="3">Sulfur carrier protein FdhD</fullName>
    </recommendedName>
</protein>
<dbReference type="GO" id="GO:0097163">
    <property type="term" value="F:sulfur carrier activity"/>
    <property type="evidence" value="ECO:0007669"/>
    <property type="project" value="UniProtKB-UniRule"/>
</dbReference>
<dbReference type="Gene3D" id="3.10.20.10">
    <property type="match status" value="1"/>
</dbReference>
<dbReference type="Gene3D" id="3.40.140.10">
    <property type="entry name" value="Cytidine Deaminase, domain 2"/>
    <property type="match status" value="1"/>
</dbReference>
<dbReference type="Proteomes" id="UP000798488">
    <property type="component" value="Unassembled WGS sequence"/>
</dbReference>
<keyword evidence="5" id="KW-1185">Reference proteome</keyword>
<dbReference type="GO" id="GO:0006777">
    <property type="term" value="P:Mo-molybdopterin cofactor biosynthetic process"/>
    <property type="evidence" value="ECO:0007669"/>
    <property type="project" value="UniProtKB-UniRule"/>
</dbReference>
<proteinExistence type="inferred from homology"/>
<gene>
    <name evidence="3" type="primary">fdhD</name>
    <name evidence="4" type="ORF">SPSYN_01373</name>
</gene>
<comment type="subcellular location">
    <subcellularLocation>
        <location evidence="3">Cytoplasm</location>
    </subcellularLocation>
</comment>
<keyword evidence="1 3" id="KW-0963">Cytoplasm</keyword>
<dbReference type="Pfam" id="PF02634">
    <property type="entry name" value="FdhD-NarQ"/>
    <property type="match status" value="1"/>
</dbReference>
<evidence type="ECO:0000256" key="1">
    <source>
        <dbReference type="ARBA" id="ARBA00022490"/>
    </source>
</evidence>
<dbReference type="NCBIfam" id="TIGR00129">
    <property type="entry name" value="fdhD_narQ"/>
    <property type="match status" value="1"/>
</dbReference>
<dbReference type="HAMAP" id="MF_00187">
    <property type="entry name" value="FdhD"/>
    <property type="match status" value="1"/>
</dbReference>
<dbReference type="GO" id="GO:0016783">
    <property type="term" value="F:sulfurtransferase activity"/>
    <property type="evidence" value="ECO:0007669"/>
    <property type="project" value="InterPro"/>
</dbReference>
<dbReference type="GO" id="GO:0005737">
    <property type="term" value="C:cytoplasm"/>
    <property type="evidence" value="ECO:0007669"/>
    <property type="project" value="UniProtKB-SubCell"/>
</dbReference>
<keyword evidence="2 3" id="KW-0501">Molybdenum cofactor biosynthesis</keyword>
<comment type="similarity">
    <text evidence="3">Belongs to the FdhD family.</text>
</comment>
<dbReference type="InterPro" id="IPR016193">
    <property type="entry name" value="Cytidine_deaminase-like"/>
</dbReference>
<reference evidence="4" key="1">
    <citation type="submission" date="2016-02" db="EMBL/GenBank/DDBJ databases">
        <title>Draft Genome Sequence of Sporotomaculum syntrophicum Strain FB, a Syntrophic Benzoate Degrader.</title>
        <authorList>
            <person name="Nobu M.K."/>
            <person name="Narihiro T."/>
            <person name="Qiu Y.-L."/>
            <person name="Ohashi A."/>
            <person name="Liu W.-T."/>
            <person name="Yuji S."/>
        </authorList>
    </citation>
    <scope>NUCLEOTIDE SEQUENCE</scope>
    <source>
        <strain evidence="4">FB</strain>
    </source>
</reference>
<accession>A0A9D2WRF3</accession>
<name>A0A9D2WRF3_9FIRM</name>
<dbReference type="AlphaFoldDB" id="A0A9D2WRF3"/>